<feature type="region of interest" description="Disordered" evidence="6">
    <location>
        <begin position="361"/>
        <end position="407"/>
    </location>
</feature>
<dbReference type="AlphaFoldDB" id="A0A4W6CP55"/>
<dbReference type="Pfam" id="PF01448">
    <property type="entry name" value="ELM2"/>
    <property type="match status" value="1"/>
</dbReference>
<evidence type="ECO:0000256" key="6">
    <source>
        <dbReference type="SAM" id="MobiDB-lite"/>
    </source>
</evidence>
<feature type="domain" description="ELM2" evidence="9">
    <location>
        <begin position="723"/>
        <end position="814"/>
    </location>
</feature>
<dbReference type="InterPro" id="IPR013087">
    <property type="entry name" value="Znf_C2H2_type"/>
</dbReference>
<feature type="compositionally biased region" description="Gly residues" evidence="6">
    <location>
        <begin position="509"/>
        <end position="522"/>
    </location>
</feature>
<keyword evidence="12" id="KW-1185">Reference proteome</keyword>
<dbReference type="InterPro" id="IPR051066">
    <property type="entry name" value="Trans_reg/Corepressor"/>
</dbReference>
<keyword evidence="7" id="KW-1133">Transmembrane helix</keyword>
<evidence type="ECO:0000313" key="11">
    <source>
        <dbReference type="Ensembl" id="ENSLCAP00010014182.1"/>
    </source>
</evidence>
<dbReference type="STRING" id="8187.ENSLCAP00010014182"/>
<evidence type="ECO:0000256" key="4">
    <source>
        <dbReference type="ARBA" id="ARBA00023242"/>
    </source>
</evidence>
<dbReference type="PROSITE" id="PS51156">
    <property type="entry name" value="ELM2"/>
    <property type="match status" value="1"/>
</dbReference>
<dbReference type="InParanoid" id="A0A4W6CP55"/>
<dbReference type="InterPro" id="IPR001005">
    <property type="entry name" value="SANT/Myb"/>
</dbReference>
<feature type="region of interest" description="Disordered" evidence="6">
    <location>
        <begin position="57"/>
        <end position="243"/>
    </location>
</feature>
<reference evidence="12" key="1">
    <citation type="submission" date="2015-09" db="EMBL/GenBank/DDBJ databases">
        <authorList>
            <person name="Sai Rama Sridatta P."/>
        </authorList>
    </citation>
    <scope>NUCLEOTIDE SEQUENCE [LARGE SCALE GENOMIC DNA]</scope>
</reference>
<feature type="domain" description="C2H2-type" evidence="8">
    <location>
        <begin position="546"/>
        <end position="573"/>
    </location>
</feature>
<keyword evidence="3" id="KW-0804">Transcription</keyword>
<protein>
    <recommendedName>
        <fullName evidence="13">Transcriptional-regulating factor 1-like</fullName>
    </recommendedName>
</protein>
<evidence type="ECO:0000259" key="8">
    <source>
        <dbReference type="PROSITE" id="PS50157"/>
    </source>
</evidence>
<keyword evidence="4" id="KW-0539">Nucleus</keyword>
<evidence type="ECO:0000256" key="5">
    <source>
        <dbReference type="PROSITE-ProRule" id="PRU00042"/>
    </source>
</evidence>
<dbReference type="SMART" id="SM00717">
    <property type="entry name" value="SANT"/>
    <property type="match status" value="1"/>
</dbReference>
<dbReference type="GO" id="GO:0008270">
    <property type="term" value="F:zinc ion binding"/>
    <property type="evidence" value="ECO:0007669"/>
    <property type="project" value="UniProtKB-KW"/>
</dbReference>
<dbReference type="SUPFAM" id="SSF46689">
    <property type="entry name" value="Homeodomain-like"/>
    <property type="match status" value="1"/>
</dbReference>
<dbReference type="Ensembl" id="ENSLCAT00010014485.1">
    <property type="protein sequence ID" value="ENSLCAP00010014182.1"/>
    <property type="gene ID" value="ENSLCAG00010006745.1"/>
</dbReference>
<feature type="compositionally biased region" description="Polar residues" evidence="6">
    <location>
        <begin position="204"/>
        <end position="221"/>
    </location>
</feature>
<evidence type="ECO:0000259" key="10">
    <source>
        <dbReference type="PROSITE" id="PS51293"/>
    </source>
</evidence>
<name>A0A4W6CP55_LATCA</name>
<feature type="compositionally biased region" description="Polar residues" evidence="6">
    <location>
        <begin position="361"/>
        <end position="381"/>
    </location>
</feature>
<feature type="transmembrane region" description="Helical" evidence="7">
    <location>
        <begin position="9"/>
        <end position="37"/>
    </location>
</feature>
<keyword evidence="7" id="KW-0472">Membrane</keyword>
<evidence type="ECO:0008006" key="13">
    <source>
        <dbReference type="Google" id="ProtNLM"/>
    </source>
</evidence>
<evidence type="ECO:0000259" key="9">
    <source>
        <dbReference type="PROSITE" id="PS51156"/>
    </source>
</evidence>
<keyword evidence="7" id="KW-0812">Transmembrane</keyword>
<dbReference type="PANTHER" id="PTHR16089">
    <property type="entry name" value="REST COREPRESSOR COREST PROTEIN-RELATED"/>
    <property type="match status" value="1"/>
</dbReference>
<evidence type="ECO:0000256" key="1">
    <source>
        <dbReference type="ARBA" id="ARBA00004123"/>
    </source>
</evidence>
<reference evidence="11" key="3">
    <citation type="submission" date="2025-09" db="UniProtKB">
        <authorList>
            <consortium name="Ensembl"/>
        </authorList>
    </citation>
    <scope>IDENTIFICATION</scope>
</reference>
<dbReference type="PROSITE" id="PS51293">
    <property type="entry name" value="SANT"/>
    <property type="match status" value="1"/>
</dbReference>
<dbReference type="GO" id="GO:0005667">
    <property type="term" value="C:transcription regulator complex"/>
    <property type="evidence" value="ECO:0007669"/>
    <property type="project" value="TreeGrafter"/>
</dbReference>
<evidence type="ECO:0000256" key="2">
    <source>
        <dbReference type="ARBA" id="ARBA00023015"/>
    </source>
</evidence>
<keyword evidence="5" id="KW-0863">Zinc-finger</keyword>
<dbReference type="PROSITE" id="PS00028">
    <property type="entry name" value="ZINC_FINGER_C2H2_1"/>
    <property type="match status" value="1"/>
</dbReference>
<dbReference type="Gene3D" id="1.10.10.60">
    <property type="entry name" value="Homeodomain-like"/>
    <property type="match status" value="1"/>
</dbReference>
<keyword evidence="5" id="KW-0479">Metal-binding</keyword>
<comment type="subcellular location">
    <subcellularLocation>
        <location evidence="1">Nucleus</location>
    </subcellularLocation>
</comment>
<evidence type="ECO:0000313" key="12">
    <source>
        <dbReference type="Proteomes" id="UP000314980"/>
    </source>
</evidence>
<evidence type="ECO:0000256" key="7">
    <source>
        <dbReference type="SAM" id="Phobius"/>
    </source>
</evidence>
<proteinExistence type="predicted"/>
<feature type="domain" description="SANT" evidence="10">
    <location>
        <begin position="821"/>
        <end position="872"/>
    </location>
</feature>
<dbReference type="InterPro" id="IPR009057">
    <property type="entry name" value="Homeodomain-like_sf"/>
</dbReference>
<dbReference type="InterPro" id="IPR000949">
    <property type="entry name" value="ELM2_dom"/>
</dbReference>
<sequence>METILILRLLLICLFTTFYVFISLLTDLIMTLPIYVLNLSAQFTYLCLPPPQVTSPHHLPPPQVTSPHHLPPPQVTSPHHLPPPQVTSPHHLPPPQVTSPHHLPPPQVTSPHHLPPPQVTSPHHLPPPQVTSPHHLPPPQVTSPHHLPPPQVSSPHFFPQAQVTSPHLTHPQISSPLHLPHSQVTSPHYVPQSQTTPSYPPHQAQVTTSHHLPYSQMTSPHVLTPPQHHVSSQNHDPGLLNWDKPVPPSELSCLFNSYSYPYQNQTTAHLDLHLLNQNQNQFSTGVTHHGDELEDAHTLLVGGVYGHADTPGPDHDTWGSLEATLSQTQCSPLGSMSGGIALGKWSSMEFSSSSTEDFSNTQFFPDSYHDGNTQQSFCSPTTPGPSPHYPQTPAISSPGPQIHPRKDRFGFHMQTSTQLSRDQTLSCCLHESETYPLSSNAGQQPQHQTSQCLPPSQTEPIQDQTGLFDTTRSSETGFSPQGGGQNVGSTAQSPSLPAGLIWREESGGRGRGTGGRGGGRGEGQQDWNWIQRLQPENSTKVVDCRLLCTVCKRDFRSLPALNGHMRSHSGFRSASWIKKGEDSSLPVQPSASMVMPVSVPVQTRGVSKSGQKRCSRLSPATRGAVLYRSLMHQEEEEAVAAAVAGGGGGDGEAVISGDGAVDGGRGHYTPPPMLCPLRVGPGLYCSLNTRRQQRVQTVQLHNTYNGLKDLVAMETLTSGINKPRINVGRGFQAEIPPLCDHKYTHSDSQNALLLWTPWDELEKPVNQQRVEALVMMARSSVVPGGGASPEYVLHVLSECRGDFLLTVEKLLSTAETSNNNHTGLSWSAAETRMLVKSLQLHHKDFSSVQRAVQTKSLSQCVEFYYLWKKKLNLNVRTPPGLTVTLPNANGQRSSRSHNAS</sequence>
<dbReference type="Pfam" id="PF13912">
    <property type="entry name" value="zf-C2H2_6"/>
    <property type="match status" value="1"/>
</dbReference>
<feature type="compositionally biased region" description="Polar residues" evidence="6">
    <location>
        <begin position="161"/>
        <end position="175"/>
    </location>
</feature>
<feature type="compositionally biased region" description="Polar residues" evidence="6">
    <location>
        <begin position="436"/>
        <end position="479"/>
    </location>
</feature>
<dbReference type="Proteomes" id="UP000314980">
    <property type="component" value="Unassembled WGS sequence"/>
</dbReference>
<keyword evidence="2" id="KW-0805">Transcription regulation</keyword>
<dbReference type="InterPro" id="IPR017884">
    <property type="entry name" value="SANT_dom"/>
</dbReference>
<organism evidence="11 12">
    <name type="scientific">Lates calcarifer</name>
    <name type="common">Barramundi</name>
    <name type="synonym">Holocentrus calcarifer</name>
    <dbReference type="NCBI Taxonomy" id="8187"/>
    <lineage>
        <taxon>Eukaryota</taxon>
        <taxon>Metazoa</taxon>
        <taxon>Chordata</taxon>
        <taxon>Craniata</taxon>
        <taxon>Vertebrata</taxon>
        <taxon>Euteleostomi</taxon>
        <taxon>Actinopterygii</taxon>
        <taxon>Neopterygii</taxon>
        <taxon>Teleostei</taxon>
        <taxon>Neoteleostei</taxon>
        <taxon>Acanthomorphata</taxon>
        <taxon>Carangaria</taxon>
        <taxon>Carangaria incertae sedis</taxon>
        <taxon>Centropomidae</taxon>
        <taxon>Lates</taxon>
    </lineage>
</organism>
<dbReference type="GeneTree" id="ENSGT00940000160303"/>
<feature type="compositionally biased region" description="Polar residues" evidence="6">
    <location>
        <begin position="182"/>
        <end position="197"/>
    </location>
</feature>
<feature type="compositionally biased region" description="Pro residues" evidence="6">
    <location>
        <begin position="57"/>
        <end position="152"/>
    </location>
</feature>
<dbReference type="GO" id="GO:0006357">
    <property type="term" value="P:regulation of transcription by RNA polymerase II"/>
    <property type="evidence" value="ECO:0007669"/>
    <property type="project" value="TreeGrafter"/>
</dbReference>
<accession>A0A4W6CP55</accession>
<evidence type="ECO:0000256" key="3">
    <source>
        <dbReference type="ARBA" id="ARBA00023163"/>
    </source>
</evidence>
<dbReference type="PANTHER" id="PTHR16089:SF19">
    <property type="entry name" value="TRANSCRIPTIONAL-REGULATING FACTOR 1"/>
    <property type="match status" value="1"/>
</dbReference>
<keyword evidence="5" id="KW-0862">Zinc</keyword>
<reference evidence="11" key="2">
    <citation type="submission" date="2025-08" db="UniProtKB">
        <authorList>
            <consortium name="Ensembl"/>
        </authorList>
    </citation>
    <scope>IDENTIFICATION</scope>
</reference>
<dbReference type="SMART" id="SM01189">
    <property type="entry name" value="ELM2"/>
    <property type="match status" value="1"/>
</dbReference>
<feature type="region of interest" description="Disordered" evidence="6">
    <location>
        <begin position="436"/>
        <end position="525"/>
    </location>
</feature>
<dbReference type="GO" id="GO:0000118">
    <property type="term" value="C:histone deacetylase complex"/>
    <property type="evidence" value="ECO:0007669"/>
    <property type="project" value="TreeGrafter"/>
</dbReference>
<dbReference type="GO" id="GO:0003714">
    <property type="term" value="F:transcription corepressor activity"/>
    <property type="evidence" value="ECO:0007669"/>
    <property type="project" value="TreeGrafter"/>
</dbReference>
<dbReference type="PROSITE" id="PS50157">
    <property type="entry name" value="ZINC_FINGER_C2H2_2"/>
    <property type="match status" value="1"/>
</dbReference>